<evidence type="ECO:0000313" key="2">
    <source>
        <dbReference type="EMBL" id="VEL38513.1"/>
    </source>
</evidence>
<feature type="region of interest" description="Disordered" evidence="1">
    <location>
        <begin position="199"/>
        <end position="246"/>
    </location>
</feature>
<organism evidence="2 3">
    <name type="scientific">Protopolystoma xenopodis</name>
    <dbReference type="NCBI Taxonomy" id="117903"/>
    <lineage>
        <taxon>Eukaryota</taxon>
        <taxon>Metazoa</taxon>
        <taxon>Spiralia</taxon>
        <taxon>Lophotrochozoa</taxon>
        <taxon>Platyhelminthes</taxon>
        <taxon>Monogenea</taxon>
        <taxon>Polyopisthocotylea</taxon>
        <taxon>Polystomatidea</taxon>
        <taxon>Polystomatidae</taxon>
        <taxon>Protopolystoma</taxon>
    </lineage>
</organism>
<gene>
    <name evidence="2" type="ORF">PXEA_LOCUS31953</name>
</gene>
<dbReference type="Proteomes" id="UP000784294">
    <property type="component" value="Unassembled WGS sequence"/>
</dbReference>
<feature type="compositionally biased region" description="Basic residues" evidence="1">
    <location>
        <begin position="220"/>
        <end position="235"/>
    </location>
</feature>
<proteinExistence type="predicted"/>
<protein>
    <submittedName>
        <fullName evidence="2">Uncharacterized protein</fullName>
    </submittedName>
</protein>
<reference evidence="2" key="1">
    <citation type="submission" date="2018-11" db="EMBL/GenBank/DDBJ databases">
        <authorList>
            <consortium name="Pathogen Informatics"/>
        </authorList>
    </citation>
    <scope>NUCLEOTIDE SEQUENCE</scope>
</reference>
<keyword evidence="3" id="KW-1185">Reference proteome</keyword>
<feature type="compositionally biased region" description="Polar residues" evidence="1">
    <location>
        <begin position="1"/>
        <end position="17"/>
    </location>
</feature>
<accession>A0A3S5BT30</accession>
<evidence type="ECO:0000256" key="1">
    <source>
        <dbReference type="SAM" id="MobiDB-lite"/>
    </source>
</evidence>
<name>A0A3S5BT30_9PLAT</name>
<dbReference type="AlphaFoldDB" id="A0A3S5BT30"/>
<comment type="caution">
    <text evidence="2">The sequence shown here is derived from an EMBL/GenBank/DDBJ whole genome shotgun (WGS) entry which is preliminary data.</text>
</comment>
<feature type="region of interest" description="Disordered" evidence="1">
    <location>
        <begin position="1"/>
        <end position="20"/>
    </location>
</feature>
<evidence type="ECO:0000313" key="3">
    <source>
        <dbReference type="Proteomes" id="UP000784294"/>
    </source>
</evidence>
<dbReference type="EMBL" id="CAAALY010258124">
    <property type="protein sequence ID" value="VEL38513.1"/>
    <property type="molecule type" value="Genomic_DNA"/>
</dbReference>
<sequence>MLFTLTPSPSIGQSDSASCPDLPHGPVDPFLIFLVLEARKLPPHRAERRGSDSHDCSLLRRMVRFIDDVGETSENVQVHDQITTVAKDFGQGAFDRYTVTSQALQMSSPVAGVKASPVGRSGAIAGGSGGVSRFSGPMTRIPEFQTTALTSGYLEYPTEGSTTTPTARGGGSFGGGDDFFRGGYGQPIEQRIGSGTFEGTSEFGGHGDEPWPPTVGSGGRRVRGQPRGSRQHHWHQSQQHLVARYR</sequence>